<evidence type="ECO:0000313" key="2">
    <source>
        <dbReference type="Proteomes" id="UP000838756"/>
    </source>
</evidence>
<keyword evidence="2" id="KW-1185">Reference proteome</keyword>
<dbReference type="Proteomes" id="UP000838756">
    <property type="component" value="Unassembled WGS sequence"/>
</dbReference>
<dbReference type="OrthoDB" id="2325716at2759"/>
<evidence type="ECO:0000313" key="1">
    <source>
        <dbReference type="EMBL" id="CAH2243692.1"/>
    </source>
</evidence>
<comment type="caution">
    <text evidence="1">The sequence shown here is derived from an EMBL/GenBank/DDBJ whole genome shotgun (WGS) entry which is preliminary data.</text>
</comment>
<dbReference type="AlphaFoldDB" id="A0A8S4S2E7"/>
<name>A0A8S4S2E7_9NEOP</name>
<accession>A0A8S4S2E7</accession>
<organism evidence="1 2">
    <name type="scientific">Pararge aegeria aegeria</name>
    <dbReference type="NCBI Taxonomy" id="348720"/>
    <lineage>
        <taxon>Eukaryota</taxon>
        <taxon>Metazoa</taxon>
        <taxon>Ecdysozoa</taxon>
        <taxon>Arthropoda</taxon>
        <taxon>Hexapoda</taxon>
        <taxon>Insecta</taxon>
        <taxon>Pterygota</taxon>
        <taxon>Neoptera</taxon>
        <taxon>Endopterygota</taxon>
        <taxon>Lepidoptera</taxon>
        <taxon>Glossata</taxon>
        <taxon>Ditrysia</taxon>
        <taxon>Papilionoidea</taxon>
        <taxon>Nymphalidae</taxon>
        <taxon>Satyrinae</taxon>
        <taxon>Satyrini</taxon>
        <taxon>Parargina</taxon>
        <taxon>Pararge</taxon>
    </lineage>
</organism>
<reference evidence="1" key="1">
    <citation type="submission" date="2022-03" db="EMBL/GenBank/DDBJ databases">
        <authorList>
            <person name="Lindestad O."/>
        </authorList>
    </citation>
    <scope>NUCLEOTIDE SEQUENCE</scope>
</reference>
<sequence length="81" mass="8969">MDDRTVDLIFTGSLKLLPPVSSKIVRIFTSSTFTDEGVKPHEPVTTPAIAPFRSEHSIATMLLSGRNKHNDSTFPDEQKLT</sequence>
<dbReference type="EMBL" id="CAKXAJ010025764">
    <property type="protein sequence ID" value="CAH2243692.1"/>
    <property type="molecule type" value="Genomic_DNA"/>
</dbReference>
<proteinExistence type="predicted"/>
<gene>
    <name evidence="1" type="primary">jg8752</name>
    <name evidence="1" type="ORF">PAEG_LOCUS19791</name>
</gene>
<protein>
    <submittedName>
        <fullName evidence="1">Jg8752 protein</fullName>
    </submittedName>
</protein>